<keyword evidence="2" id="KW-1185">Reference proteome</keyword>
<reference evidence="2" key="1">
    <citation type="journal article" date="2005" name="Nature">
        <title>The map-based sequence of the rice genome.</title>
        <authorList>
            <consortium name="International rice genome sequencing project (IRGSP)"/>
            <person name="Matsumoto T."/>
            <person name="Wu J."/>
            <person name="Kanamori H."/>
            <person name="Katayose Y."/>
            <person name="Fujisawa M."/>
            <person name="Namiki N."/>
            <person name="Mizuno H."/>
            <person name="Yamamoto K."/>
            <person name="Antonio B.A."/>
            <person name="Baba T."/>
            <person name="Sakata K."/>
            <person name="Nagamura Y."/>
            <person name="Aoki H."/>
            <person name="Arikawa K."/>
            <person name="Arita K."/>
            <person name="Bito T."/>
            <person name="Chiden Y."/>
            <person name="Fujitsuka N."/>
            <person name="Fukunaka R."/>
            <person name="Hamada M."/>
            <person name="Harada C."/>
            <person name="Hayashi A."/>
            <person name="Hijishita S."/>
            <person name="Honda M."/>
            <person name="Hosokawa S."/>
            <person name="Ichikawa Y."/>
            <person name="Idonuma A."/>
            <person name="Iijima M."/>
            <person name="Ikeda M."/>
            <person name="Ikeno M."/>
            <person name="Ito K."/>
            <person name="Ito S."/>
            <person name="Ito T."/>
            <person name="Ito Y."/>
            <person name="Ito Y."/>
            <person name="Iwabuchi A."/>
            <person name="Kamiya K."/>
            <person name="Karasawa W."/>
            <person name="Kurita K."/>
            <person name="Katagiri S."/>
            <person name="Kikuta A."/>
            <person name="Kobayashi H."/>
            <person name="Kobayashi N."/>
            <person name="Machita K."/>
            <person name="Maehara T."/>
            <person name="Masukawa M."/>
            <person name="Mizubayashi T."/>
            <person name="Mukai Y."/>
            <person name="Nagasaki H."/>
            <person name="Nagata Y."/>
            <person name="Naito S."/>
            <person name="Nakashima M."/>
            <person name="Nakama Y."/>
            <person name="Nakamichi Y."/>
            <person name="Nakamura M."/>
            <person name="Meguro A."/>
            <person name="Negishi M."/>
            <person name="Ohta I."/>
            <person name="Ohta T."/>
            <person name="Okamoto M."/>
            <person name="Ono N."/>
            <person name="Saji S."/>
            <person name="Sakaguchi M."/>
            <person name="Sakai K."/>
            <person name="Shibata M."/>
            <person name="Shimokawa T."/>
            <person name="Song J."/>
            <person name="Takazaki Y."/>
            <person name="Terasawa K."/>
            <person name="Tsugane M."/>
            <person name="Tsuji K."/>
            <person name="Ueda S."/>
            <person name="Waki K."/>
            <person name="Yamagata H."/>
            <person name="Yamamoto M."/>
            <person name="Yamamoto S."/>
            <person name="Yamane H."/>
            <person name="Yoshiki S."/>
            <person name="Yoshihara R."/>
            <person name="Yukawa K."/>
            <person name="Zhong H."/>
            <person name="Yano M."/>
            <person name="Yuan Q."/>
            <person name="Ouyang S."/>
            <person name="Liu J."/>
            <person name="Jones K.M."/>
            <person name="Gansberger K."/>
            <person name="Moffat K."/>
            <person name="Hill J."/>
            <person name="Bera J."/>
            <person name="Fadrosh D."/>
            <person name="Jin S."/>
            <person name="Johri S."/>
            <person name="Kim M."/>
            <person name="Overton L."/>
            <person name="Reardon M."/>
            <person name="Tsitrin T."/>
            <person name="Vuong H."/>
            <person name="Weaver B."/>
            <person name="Ciecko A."/>
            <person name="Tallon L."/>
            <person name="Jackson J."/>
            <person name="Pai G."/>
            <person name="Aken S.V."/>
            <person name="Utterback T."/>
            <person name="Reidmuller S."/>
            <person name="Feldblyum T."/>
            <person name="Hsiao J."/>
            <person name="Zismann V."/>
            <person name="Iobst S."/>
            <person name="de Vazeille A.R."/>
            <person name="Buell C.R."/>
            <person name="Ying K."/>
            <person name="Li Y."/>
            <person name="Lu T."/>
            <person name="Huang Y."/>
            <person name="Zhao Q."/>
            <person name="Feng Q."/>
            <person name="Zhang L."/>
            <person name="Zhu J."/>
            <person name="Weng Q."/>
            <person name="Mu J."/>
            <person name="Lu Y."/>
            <person name="Fan D."/>
            <person name="Liu Y."/>
            <person name="Guan J."/>
            <person name="Zhang Y."/>
            <person name="Yu S."/>
            <person name="Liu X."/>
            <person name="Zhang Y."/>
            <person name="Hong G."/>
            <person name="Han B."/>
            <person name="Choisne N."/>
            <person name="Demange N."/>
            <person name="Orjeda G."/>
            <person name="Samain S."/>
            <person name="Cattolico L."/>
            <person name="Pelletier E."/>
            <person name="Couloux A."/>
            <person name="Segurens B."/>
            <person name="Wincker P."/>
            <person name="D'Hont A."/>
            <person name="Scarpelli C."/>
            <person name="Weissenbach J."/>
            <person name="Salanoubat M."/>
            <person name="Quetier F."/>
            <person name="Yu Y."/>
            <person name="Kim H.R."/>
            <person name="Rambo T."/>
            <person name="Currie J."/>
            <person name="Collura K."/>
            <person name="Luo M."/>
            <person name="Yang T."/>
            <person name="Ammiraju J.S.S."/>
            <person name="Engler F."/>
            <person name="Soderlund C."/>
            <person name="Wing R.A."/>
            <person name="Palmer L.E."/>
            <person name="de la Bastide M."/>
            <person name="Spiegel L."/>
            <person name="Nascimento L."/>
            <person name="Zutavern T."/>
            <person name="O'Shaughnessy A."/>
            <person name="Dike S."/>
            <person name="Dedhia N."/>
            <person name="Preston R."/>
            <person name="Balija V."/>
            <person name="McCombie W.R."/>
            <person name="Chow T."/>
            <person name="Chen H."/>
            <person name="Chung M."/>
            <person name="Chen C."/>
            <person name="Shaw J."/>
            <person name="Wu H."/>
            <person name="Hsiao K."/>
            <person name="Chao Y."/>
            <person name="Chu M."/>
            <person name="Cheng C."/>
            <person name="Hour A."/>
            <person name="Lee P."/>
            <person name="Lin S."/>
            <person name="Lin Y."/>
            <person name="Liou J."/>
            <person name="Liu S."/>
            <person name="Hsing Y."/>
            <person name="Raghuvanshi S."/>
            <person name="Mohanty A."/>
            <person name="Bharti A.K."/>
            <person name="Gaur A."/>
            <person name="Gupta V."/>
            <person name="Kumar D."/>
            <person name="Ravi V."/>
            <person name="Vij S."/>
            <person name="Kapur A."/>
            <person name="Khurana P."/>
            <person name="Khurana P."/>
            <person name="Khurana J.P."/>
            <person name="Tyagi A.K."/>
            <person name="Gaikwad K."/>
            <person name="Singh A."/>
            <person name="Dalal V."/>
            <person name="Srivastava S."/>
            <person name="Dixit A."/>
            <person name="Pal A.K."/>
            <person name="Ghazi I.A."/>
            <person name="Yadav M."/>
            <person name="Pandit A."/>
            <person name="Bhargava A."/>
            <person name="Sureshbabu K."/>
            <person name="Batra K."/>
            <person name="Sharma T.R."/>
            <person name="Mohapatra T."/>
            <person name="Singh N.K."/>
            <person name="Messing J."/>
            <person name="Nelson A.B."/>
            <person name="Fuks G."/>
            <person name="Kavchok S."/>
            <person name="Keizer G."/>
            <person name="Linton E."/>
            <person name="Llaca V."/>
            <person name="Song R."/>
            <person name="Tanyolac B."/>
            <person name="Young S."/>
            <person name="Ho-Il K."/>
            <person name="Hahn J.H."/>
            <person name="Sangsakoo G."/>
            <person name="Vanavichit A."/>
            <person name="de Mattos Luiz.A.T."/>
            <person name="Zimmer P.D."/>
            <person name="Malone G."/>
            <person name="Dellagostin O."/>
            <person name="de Oliveira A.C."/>
            <person name="Bevan M."/>
            <person name="Bancroft I."/>
            <person name="Minx P."/>
            <person name="Cordum H."/>
            <person name="Wilson R."/>
            <person name="Cheng Z."/>
            <person name="Jin W."/>
            <person name="Jiang J."/>
            <person name="Leong S.A."/>
            <person name="Iwama H."/>
            <person name="Gojobori T."/>
            <person name="Itoh T."/>
            <person name="Niimura Y."/>
            <person name="Fujii Y."/>
            <person name="Habara T."/>
            <person name="Sakai H."/>
            <person name="Sato Y."/>
            <person name="Wilson G."/>
            <person name="Kumar K."/>
            <person name="McCouch S."/>
            <person name="Juretic N."/>
            <person name="Hoen D."/>
            <person name="Wright S."/>
            <person name="Bruskiewich R."/>
            <person name="Bureau T."/>
            <person name="Miyao A."/>
            <person name="Hirochika H."/>
            <person name="Nishikawa T."/>
            <person name="Kadowaki K."/>
            <person name="Sugiura M."/>
            <person name="Burr B."/>
            <person name="Sasaki T."/>
        </authorList>
    </citation>
    <scope>NUCLEOTIDE SEQUENCE [LARGE SCALE GENOMIC DNA]</scope>
    <source>
        <strain evidence="2">cv. Nipponbare</strain>
    </source>
</reference>
<organism evidence="1 2">
    <name type="scientific">Oryza sativa subsp. japonica</name>
    <name type="common">Rice</name>
    <dbReference type="NCBI Taxonomy" id="39947"/>
    <lineage>
        <taxon>Eukaryota</taxon>
        <taxon>Viridiplantae</taxon>
        <taxon>Streptophyta</taxon>
        <taxon>Embryophyta</taxon>
        <taxon>Tracheophyta</taxon>
        <taxon>Spermatophyta</taxon>
        <taxon>Magnoliopsida</taxon>
        <taxon>Liliopsida</taxon>
        <taxon>Poales</taxon>
        <taxon>Poaceae</taxon>
        <taxon>BOP clade</taxon>
        <taxon>Oryzoideae</taxon>
        <taxon>Oryzeae</taxon>
        <taxon>Oryzinae</taxon>
        <taxon>Oryza</taxon>
        <taxon>Oryza sativa</taxon>
    </lineage>
</organism>
<dbReference type="InParanoid" id="A0A0P0VQM0"/>
<reference evidence="1 2" key="2">
    <citation type="journal article" date="2013" name="Plant Cell Physiol.">
        <title>Rice Annotation Project Database (RAP-DB): an integrative and interactive database for rice genomics.</title>
        <authorList>
            <person name="Sakai H."/>
            <person name="Lee S.S."/>
            <person name="Tanaka T."/>
            <person name="Numa H."/>
            <person name="Kim J."/>
            <person name="Kawahara Y."/>
            <person name="Wakimoto H."/>
            <person name="Yang C.C."/>
            <person name="Iwamoto M."/>
            <person name="Abe T."/>
            <person name="Yamada Y."/>
            <person name="Muto A."/>
            <person name="Inokuchi H."/>
            <person name="Ikemura T."/>
            <person name="Matsumoto T."/>
            <person name="Sasaki T."/>
            <person name="Itoh T."/>
        </authorList>
    </citation>
    <scope>NUCLEOTIDE SEQUENCE [LARGE SCALE GENOMIC DNA]</scope>
    <source>
        <strain evidence="2">cv. Nipponbare</strain>
    </source>
</reference>
<name>A0A0P0VQM0_ORYSJ</name>
<accession>A0A0P0VQM0</accession>
<proteinExistence type="predicted"/>
<evidence type="ECO:0000313" key="1">
    <source>
        <dbReference type="EMBL" id="BAS81227.1"/>
    </source>
</evidence>
<protein>
    <submittedName>
        <fullName evidence="1">Os02g0781850 protein</fullName>
    </submittedName>
</protein>
<dbReference type="EMBL" id="AP014958">
    <property type="protein sequence ID" value="BAS81227.1"/>
    <property type="molecule type" value="Genomic_DNA"/>
</dbReference>
<evidence type="ECO:0000313" key="2">
    <source>
        <dbReference type="Proteomes" id="UP000059680"/>
    </source>
</evidence>
<dbReference type="Proteomes" id="UP000059680">
    <property type="component" value="Chromosome 2"/>
</dbReference>
<reference evidence="1 2" key="3">
    <citation type="journal article" date="2013" name="Rice">
        <title>Improvement of the Oryza sativa Nipponbare reference genome using next generation sequence and optical map data.</title>
        <authorList>
            <person name="Kawahara Y."/>
            <person name="de la Bastide M."/>
            <person name="Hamilton J.P."/>
            <person name="Kanamori H."/>
            <person name="McCombie W.R."/>
            <person name="Ouyang S."/>
            <person name="Schwartz D.C."/>
            <person name="Tanaka T."/>
            <person name="Wu J."/>
            <person name="Zhou S."/>
            <person name="Childs K.L."/>
            <person name="Davidson R.M."/>
            <person name="Lin H."/>
            <person name="Quesada-Ocampo L."/>
            <person name="Vaillancourt B."/>
            <person name="Sakai H."/>
            <person name="Lee S.S."/>
            <person name="Kim J."/>
            <person name="Numa H."/>
            <person name="Itoh T."/>
            <person name="Buell C.R."/>
            <person name="Matsumoto T."/>
        </authorList>
    </citation>
    <scope>NUCLEOTIDE SEQUENCE [LARGE SCALE GENOMIC DNA]</scope>
    <source>
        <strain evidence="2">cv. Nipponbare</strain>
    </source>
</reference>
<sequence length="86" mass="9659">MSSRASETVLRMVDLLLSPLFRGAIVRVGSRGEILATHFPVKMLLMLIDPPPLSLTSFEALQYEIIKSWSAVMYILLVLQLECHNS</sequence>
<dbReference type="PaxDb" id="39947-A0A0P0VQM0"/>
<gene>
    <name evidence="1" type="ordered locus">Os02g0781850</name>
    <name evidence="1" type="ORF">OSNPB_020781850</name>
</gene>
<dbReference type="Gramene" id="Os02t0781850-00">
    <property type="protein sequence ID" value="Os02t0781850-00"/>
    <property type="gene ID" value="Os02g0781850"/>
</dbReference>
<dbReference type="AlphaFoldDB" id="A0A0P0VQM0"/>